<sequence length="80" mass="8898">MDDGNLKALIRMDGGDWKFLRQCALVGRAGIFLGQGDDVEEKSAEKIKEIKCQSLVFCKKSGLVIESDCRVSFGEFTPRL</sequence>
<proteinExistence type="predicted"/>
<evidence type="ECO:0008006" key="3">
    <source>
        <dbReference type="Google" id="ProtNLM"/>
    </source>
</evidence>
<keyword evidence="2" id="KW-1185">Reference proteome</keyword>
<name>A0ABQ7EF25_BRACR</name>
<gene>
    <name evidence="1" type="ORF">DY000_02026323</name>
</gene>
<comment type="caution">
    <text evidence="1">The sequence shown here is derived from an EMBL/GenBank/DDBJ whole genome shotgun (WGS) entry which is preliminary data.</text>
</comment>
<reference evidence="1 2" key="1">
    <citation type="journal article" date="2020" name="BMC Genomics">
        <title>Intraspecific diversification of the crop wild relative Brassica cretica Lam. using demographic model selection.</title>
        <authorList>
            <person name="Kioukis A."/>
            <person name="Michalopoulou V.A."/>
            <person name="Briers L."/>
            <person name="Pirintsos S."/>
            <person name="Studholme D.J."/>
            <person name="Pavlidis P."/>
            <person name="Sarris P.F."/>
        </authorList>
    </citation>
    <scope>NUCLEOTIDE SEQUENCE [LARGE SCALE GENOMIC DNA]</scope>
    <source>
        <strain evidence="2">cv. PFS-1207/04</strain>
    </source>
</reference>
<protein>
    <recommendedName>
        <fullName evidence="3">RNase H type-1 domain-containing protein</fullName>
    </recommendedName>
</protein>
<evidence type="ECO:0000313" key="1">
    <source>
        <dbReference type="EMBL" id="KAF3595471.1"/>
    </source>
</evidence>
<dbReference type="EMBL" id="QGKV02000299">
    <property type="protein sequence ID" value="KAF3595471.1"/>
    <property type="molecule type" value="Genomic_DNA"/>
</dbReference>
<accession>A0ABQ7EF25</accession>
<organism evidence="1 2">
    <name type="scientific">Brassica cretica</name>
    <name type="common">Mustard</name>
    <dbReference type="NCBI Taxonomy" id="69181"/>
    <lineage>
        <taxon>Eukaryota</taxon>
        <taxon>Viridiplantae</taxon>
        <taxon>Streptophyta</taxon>
        <taxon>Embryophyta</taxon>
        <taxon>Tracheophyta</taxon>
        <taxon>Spermatophyta</taxon>
        <taxon>Magnoliopsida</taxon>
        <taxon>eudicotyledons</taxon>
        <taxon>Gunneridae</taxon>
        <taxon>Pentapetalae</taxon>
        <taxon>rosids</taxon>
        <taxon>malvids</taxon>
        <taxon>Brassicales</taxon>
        <taxon>Brassicaceae</taxon>
        <taxon>Brassiceae</taxon>
        <taxon>Brassica</taxon>
    </lineage>
</organism>
<dbReference type="Proteomes" id="UP000266723">
    <property type="component" value="Unassembled WGS sequence"/>
</dbReference>
<evidence type="ECO:0000313" key="2">
    <source>
        <dbReference type="Proteomes" id="UP000266723"/>
    </source>
</evidence>